<dbReference type="NCBIfam" id="NF009589">
    <property type="entry name" value="PRK13030.1"/>
    <property type="match status" value="1"/>
</dbReference>
<evidence type="ECO:0000313" key="3">
    <source>
        <dbReference type="Proteomes" id="UP000030300"/>
    </source>
</evidence>
<gene>
    <name evidence="2" type="ORF">KR76_25225</name>
</gene>
<dbReference type="KEGG" id="psim:KR76_25225"/>
<dbReference type="InterPro" id="IPR011766">
    <property type="entry name" value="TPP_enzyme_TPP-bd"/>
</dbReference>
<dbReference type="RefSeq" id="WP_038682274.1">
    <property type="nucleotide sequence ID" value="NZ_BJMC01000024.1"/>
</dbReference>
<dbReference type="eggNOG" id="COG1014">
    <property type="taxonomic scope" value="Bacteria"/>
</dbReference>
<dbReference type="Pfam" id="PF01558">
    <property type="entry name" value="POR"/>
    <property type="match status" value="1"/>
</dbReference>
<dbReference type="STRING" id="2045.KR76_25225"/>
<dbReference type="NCBIfam" id="NF009588">
    <property type="entry name" value="PRK13029.1"/>
    <property type="match status" value="1"/>
</dbReference>
<dbReference type="InterPro" id="IPR051457">
    <property type="entry name" value="2-oxoacid:Fd_oxidoreductase"/>
</dbReference>
<dbReference type="GO" id="GO:0045333">
    <property type="term" value="P:cellular respiration"/>
    <property type="evidence" value="ECO:0007669"/>
    <property type="project" value="UniProtKB-ARBA"/>
</dbReference>
<dbReference type="InterPro" id="IPR002869">
    <property type="entry name" value="Pyrv_flavodox_OxRed_cen"/>
</dbReference>
<dbReference type="GeneID" id="96612058"/>
<dbReference type="Gene3D" id="3.40.50.970">
    <property type="match status" value="1"/>
</dbReference>
<dbReference type="GO" id="GO:0016625">
    <property type="term" value="F:oxidoreductase activity, acting on the aldehyde or oxo group of donors, iron-sulfur protein as acceptor"/>
    <property type="evidence" value="ECO:0007669"/>
    <property type="project" value="UniProtKB-ARBA"/>
</dbReference>
<dbReference type="PANTHER" id="PTHR48084">
    <property type="entry name" value="2-OXOGLUTARATE OXIDOREDUCTASE SUBUNIT KORB-RELATED"/>
    <property type="match status" value="1"/>
</dbReference>
<dbReference type="InterPro" id="IPR002880">
    <property type="entry name" value="Pyrv_Fd/Flavodoxin_OxRdtase_N"/>
</dbReference>
<dbReference type="Pfam" id="PF20169">
    <property type="entry name" value="DUF6537"/>
    <property type="match status" value="1"/>
</dbReference>
<dbReference type="eggNOG" id="COG4231">
    <property type="taxonomic scope" value="Bacteria"/>
</dbReference>
<feature type="region of interest" description="Disordered" evidence="1">
    <location>
        <begin position="695"/>
        <end position="728"/>
    </location>
</feature>
<feature type="compositionally biased region" description="Basic residues" evidence="1">
    <location>
        <begin position="698"/>
        <end position="716"/>
    </location>
</feature>
<dbReference type="EMBL" id="CP009896">
    <property type="protein sequence ID" value="AIY19255.1"/>
    <property type="molecule type" value="Genomic_DNA"/>
</dbReference>
<evidence type="ECO:0000313" key="2">
    <source>
        <dbReference type="EMBL" id="AIY19255.1"/>
    </source>
</evidence>
<dbReference type="HOGENOM" id="CLU_009166_1_0_11"/>
<sequence>MTELIERPAAPAAAEPASYDLADRYRPGAPPMLLTGVQAIARLLVEHRALDRRRGLHTASFVSGYQGSPLGGLDKMLGEMRDVLDENDIRFVPGLNEELAATSVWGSQIELPLGQSTHDGVTGFWYGKGPGVDRATDALRHANMYGVHRRGGAVLLVGDDPASKSSTVPAVSERSLAALGIPVLFPRNSTEIVTLGLHAIDMSRSSGCVVALKIVADVADGAWVVDSADLDLDPVTPTIDWNGHPYAYTQSPIVLRPPMIVGAEAELVGPRTALVHEYSARNGLSVTEVDAPDARLGLVASGSCFDSLRQALTDLGVTDDALAAAGVRLLRLGMMSPVEPEAVRRFAAGLDEIVVVEDKTSFMEMQIRDLLYGTENAPRIIGKKDATGQRLIPADGELTAGRLLAPLRHALEGWLTVTPPQRPRTSLPLLPVNRSAYFCSGCPHNRSTALPDGSMGGGGIGCHAMVTISDRPESAVTGVTQMGGEGAQWIGQAWFTDAGHVFQNVGDGTFFHSAQLAVQACIAAGVNITYKVLYNDVVAMTGAQDAEGALSVPQLTHKLHTEGVRKIVVCADEPSRHKRRDLAPGTLLWDRDRLDEAQRMLREIPGVTVLIYDQHCAADARRQRKRGSLPTRTKRVVINEAVCEGCGDCGVKSNCLSVQPVDTEYGRKTRIEQTSCNTDYSCLDGDCPSFVTVETAPRRKRRSKAAKAAKSPKKRGYPTPPGAAPSVAEERVTSTQNVFMVGIGGTGIVTVNQVLATAALRAGYGVESLDQTGLSQKAGPVTGHLRFADGELEPANRLTPGSADCFLGFDLLTLAEDRNLSYGAASLTRTVVSTSRTPTGSMVYDPAVQHPDEADLVARVRTESKELFDFDALEAADRIFGNTVAANFLLVGAAYQTGALRLPAAAIEEAIEINGTAVAANVAAFRWGRVAVADPAAFHAANARTDAPVERPVPASVAASGLQGEVLRLVGRRAADLVGYQDERLADAYVDAVAAIAKAEQAVTTETRFSEAVARNLFKLTAYKDEYEVARLLTDPAFLAATGSDFPDGTVSFQLHPPALRALGRKKKLGFGPRSHVTLRTLARMKFLRGTAADPFGYAHVRRVERDLRDHYRTMVDDLARELTPDGYDRAVRLAELPDLVRGYEGVKLRNVERYLAELAELGVTPPAVKLTS</sequence>
<dbReference type="Pfam" id="PF02775">
    <property type="entry name" value="TPP_enzyme_C"/>
    <property type="match status" value="1"/>
</dbReference>
<evidence type="ECO:0000256" key="1">
    <source>
        <dbReference type="SAM" id="MobiDB-lite"/>
    </source>
</evidence>
<dbReference type="PANTHER" id="PTHR48084:SF3">
    <property type="entry name" value="SUBUNIT OF PYRUVATE:FLAVODOXIN OXIDOREDUCTASE"/>
    <property type="match status" value="1"/>
</dbReference>
<dbReference type="AlphaFoldDB" id="A0A0A1DV01"/>
<dbReference type="GO" id="GO:0000287">
    <property type="term" value="F:magnesium ion binding"/>
    <property type="evidence" value="ECO:0007669"/>
    <property type="project" value="UniProtKB-ARBA"/>
</dbReference>
<dbReference type="CDD" id="cd07034">
    <property type="entry name" value="TPP_PYR_PFOR_IOR-alpha_like"/>
    <property type="match status" value="1"/>
</dbReference>
<dbReference type="Gene3D" id="3.40.920.10">
    <property type="entry name" value="Pyruvate-ferredoxin oxidoreductase, PFOR, domain III"/>
    <property type="match status" value="1"/>
</dbReference>
<dbReference type="SUPFAM" id="SSF53323">
    <property type="entry name" value="Pyruvate-ferredoxin oxidoreductase, PFOR, domain III"/>
    <property type="match status" value="1"/>
</dbReference>
<dbReference type="Proteomes" id="UP000030300">
    <property type="component" value="Chromosome"/>
</dbReference>
<keyword evidence="2" id="KW-0670">Pyruvate</keyword>
<dbReference type="OrthoDB" id="9803617at2"/>
<dbReference type="InterPro" id="IPR046667">
    <property type="entry name" value="DUF6537"/>
</dbReference>
<protein>
    <submittedName>
        <fullName evidence="2">Indolepyruvate ferredoxin oxidoreductase, alpha and beta subunits</fullName>
    </submittedName>
</protein>
<organism evidence="2 3">
    <name type="scientific">Nocardioides simplex</name>
    <name type="common">Arthrobacter simplex</name>
    <dbReference type="NCBI Taxonomy" id="2045"/>
    <lineage>
        <taxon>Bacteria</taxon>
        <taxon>Bacillati</taxon>
        <taxon>Actinomycetota</taxon>
        <taxon>Actinomycetes</taxon>
        <taxon>Propionibacteriales</taxon>
        <taxon>Nocardioidaceae</taxon>
        <taxon>Pimelobacter</taxon>
    </lineage>
</organism>
<dbReference type="InterPro" id="IPR029061">
    <property type="entry name" value="THDP-binding"/>
</dbReference>
<accession>A0A0A1DV01</accession>
<keyword evidence="3" id="KW-1185">Reference proteome</keyword>
<dbReference type="SUPFAM" id="SSF52518">
    <property type="entry name" value="Thiamin diphosphate-binding fold (THDP-binding)"/>
    <property type="match status" value="2"/>
</dbReference>
<name>A0A0A1DV01_NOCSI</name>
<dbReference type="GO" id="GO:0030976">
    <property type="term" value="F:thiamine pyrophosphate binding"/>
    <property type="evidence" value="ECO:0007669"/>
    <property type="project" value="InterPro"/>
</dbReference>
<dbReference type="InterPro" id="IPR017896">
    <property type="entry name" value="4Fe4S_Fe-S-bd"/>
</dbReference>
<dbReference type="InterPro" id="IPR019752">
    <property type="entry name" value="Pyrv/ketoisovalerate_OxRed_cat"/>
</dbReference>
<reference evidence="2 3" key="1">
    <citation type="journal article" date="2015" name="Genome Announc.">
        <title>Complete Genome Sequence of Steroid-Transforming Nocardioides simplex VKM Ac-2033D.</title>
        <authorList>
            <person name="Shtratnikova V.Y."/>
            <person name="Schelkunov M.I."/>
            <person name="Pekov Y.A."/>
            <person name="Fokina V.V."/>
            <person name="Logacheva M.D."/>
            <person name="Sokolov S.L."/>
            <person name="Bragin E.Y."/>
            <person name="Ashapkin V.V."/>
            <person name="Donova M.V."/>
        </authorList>
    </citation>
    <scope>NUCLEOTIDE SEQUENCE [LARGE SCALE GENOMIC DNA]</scope>
    <source>
        <strain evidence="2 3">VKM Ac-2033D</strain>
    </source>
</reference>
<dbReference type="PROSITE" id="PS51379">
    <property type="entry name" value="4FE4S_FER_2"/>
    <property type="match status" value="1"/>
</dbReference>
<proteinExistence type="predicted"/>